<protein>
    <submittedName>
        <fullName evidence="1">Phage gp6-like head-tail connector protein</fullName>
    </submittedName>
</protein>
<dbReference type="EMBL" id="CP077084">
    <property type="protein sequence ID" value="QXH83258.1"/>
    <property type="molecule type" value="Genomic_DNA"/>
</dbReference>
<dbReference type="Proteomes" id="UP000615613">
    <property type="component" value="Chromosome"/>
</dbReference>
<name>A0A8H9YQW7_9PSED</name>
<dbReference type="KEGG" id="ptrt:HU722_0025335"/>
<evidence type="ECO:0000313" key="2">
    <source>
        <dbReference type="EMBL" id="QXH83258.1"/>
    </source>
</evidence>
<sequence>MSVIDINLAMKHLRAESEDLFDVQSKLDSAEDAAAQFLNRRIYVDDASLAAATATVVGLRSQYRLNLGAALQAAAVIENYEDRCMAELDARSQHEESLRAAAMISRGIVLNKSITAACLLTLGHLWANREDAVTGINTSSVIELPHGSRSLLVPYRVALGV</sequence>
<keyword evidence="3" id="KW-1185">Reference proteome</keyword>
<reference evidence="1" key="1">
    <citation type="journal article" date="2020" name="Microorganisms">
        <title>Reliable Identification of Environmental Pseudomonas Isolates Using the rpoD Gene.</title>
        <authorList>
            <consortium name="The Broad Institute Genome Sequencing Platform"/>
            <person name="Girard L."/>
            <person name="Lood C."/>
            <person name="Rokni-Zadeh H."/>
            <person name="van Noort V."/>
            <person name="Lavigne R."/>
            <person name="De Mot R."/>
        </authorList>
    </citation>
    <scope>NUCLEOTIDE SEQUENCE [LARGE SCALE GENOMIC DNA]</scope>
    <source>
        <strain evidence="1">SWRI145</strain>
    </source>
</reference>
<proteinExistence type="predicted"/>
<gene>
    <name evidence="2" type="ORF">HU722_0025335</name>
    <name evidence="1" type="ORF">HU722_11765</name>
</gene>
<dbReference type="RefSeq" id="WP_186753092.1">
    <property type="nucleotide sequence ID" value="NZ_CP077084.1"/>
</dbReference>
<dbReference type="CDD" id="cd08054">
    <property type="entry name" value="gp6"/>
    <property type="match status" value="1"/>
</dbReference>
<evidence type="ECO:0000313" key="3">
    <source>
        <dbReference type="Proteomes" id="UP000615613"/>
    </source>
</evidence>
<dbReference type="AlphaFoldDB" id="A0A8H9YQW7"/>
<accession>A0A8H9YQW7</accession>
<organism evidence="1">
    <name type="scientific">Pseudomonas tritici</name>
    <dbReference type="NCBI Taxonomy" id="2745518"/>
    <lineage>
        <taxon>Bacteria</taxon>
        <taxon>Pseudomonadati</taxon>
        <taxon>Pseudomonadota</taxon>
        <taxon>Gammaproteobacteria</taxon>
        <taxon>Pseudomonadales</taxon>
        <taxon>Pseudomonadaceae</taxon>
        <taxon>Pseudomonas</taxon>
    </lineage>
</organism>
<dbReference type="EMBL" id="JABWQF010000006">
    <property type="protein sequence ID" value="MBC3292196.1"/>
    <property type="molecule type" value="Genomic_DNA"/>
</dbReference>
<evidence type="ECO:0000313" key="1">
    <source>
        <dbReference type="EMBL" id="MBC3292196.1"/>
    </source>
</evidence>
<dbReference type="Gene3D" id="1.10.3230.30">
    <property type="entry name" value="Phage gp6-like head-tail connector protein"/>
    <property type="match status" value="1"/>
</dbReference>
<reference evidence="2" key="2">
    <citation type="submission" date="2021-06" db="EMBL/GenBank/DDBJ databases">
        <title>Updating the genus Pseudomonas: Description of 43 new species and partition of the Pseudomonas putida group.</title>
        <authorList>
            <person name="Girard L."/>
            <person name="Lood C."/>
            <person name="Vandamme P."/>
            <person name="Rokni-Zadeh H."/>
            <person name="van Noort V."/>
            <person name="Hofte M."/>
            <person name="Lavigne R."/>
            <person name="De Mot R."/>
        </authorList>
    </citation>
    <scope>NUCLEOTIDE SEQUENCE</scope>
    <source>
        <strain evidence="2">SWRI145</strain>
    </source>
</reference>